<dbReference type="InterPro" id="IPR018551">
    <property type="entry name" value="DUF2007"/>
</dbReference>
<evidence type="ECO:0000313" key="3">
    <source>
        <dbReference type="Proteomes" id="UP001597061"/>
    </source>
</evidence>
<dbReference type="Pfam" id="PF09413">
    <property type="entry name" value="DUF2007"/>
    <property type="match status" value="1"/>
</dbReference>
<dbReference type="RefSeq" id="WP_379924388.1">
    <property type="nucleotide sequence ID" value="NZ_JBHTJI010000001.1"/>
</dbReference>
<gene>
    <name evidence="2" type="ORF">ACFQ1R_01740</name>
</gene>
<reference evidence="3" key="1">
    <citation type="journal article" date="2019" name="Int. J. Syst. Evol. Microbiol.">
        <title>The Global Catalogue of Microorganisms (GCM) 10K type strain sequencing project: providing services to taxonomists for standard genome sequencing and annotation.</title>
        <authorList>
            <consortium name="The Broad Institute Genomics Platform"/>
            <consortium name="The Broad Institute Genome Sequencing Center for Infectious Disease"/>
            <person name="Wu L."/>
            <person name="Ma J."/>
        </authorList>
    </citation>
    <scope>NUCLEOTIDE SEQUENCE [LARGE SCALE GENOMIC DNA]</scope>
    <source>
        <strain evidence="3">CCUG 62414</strain>
    </source>
</reference>
<protein>
    <submittedName>
        <fullName evidence="2">Signal transducing protein</fullName>
    </submittedName>
</protein>
<keyword evidence="3" id="KW-1185">Reference proteome</keyword>
<evidence type="ECO:0000313" key="2">
    <source>
        <dbReference type="EMBL" id="MFD0988806.1"/>
    </source>
</evidence>
<name>A0ABW3JG64_9FLAO</name>
<dbReference type="EMBL" id="JBHTJI010000001">
    <property type="protein sequence ID" value="MFD0988806.1"/>
    <property type="molecule type" value="Genomic_DNA"/>
</dbReference>
<organism evidence="2 3">
    <name type="scientific">Mariniflexile jejuense</name>
    <dbReference type="NCBI Taxonomy" id="1173582"/>
    <lineage>
        <taxon>Bacteria</taxon>
        <taxon>Pseudomonadati</taxon>
        <taxon>Bacteroidota</taxon>
        <taxon>Flavobacteriia</taxon>
        <taxon>Flavobacteriales</taxon>
        <taxon>Flavobacteriaceae</taxon>
        <taxon>Mariniflexile</taxon>
    </lineage>
</organism>
<accession>A0ABW3JG64</accession>
<dbReference type="Proteomes" id="UP001597061">
    <property type="component" value="Unassembled WGS sequence"/>
</dbReference>
<proteinExistence type="predicted"/>
<sequence length="78" mass="8686">MTDSNYIKIFTGNFIIVQRINDALINVGINPVVKDESESGRLAGFGASIQGEQEVYIHKDEFEKATGILENIKKELQS</sequence>
<comment type="caution">
    <text evidence="2">The sequence shown here is derived from an EMBL/GenBank/DDBJ whole genome shotgun (WGS) entry which is preliminary data.</text>
</comment>
<feature type="domain" description="DUF2007" evidence="1">
    <location>
        <begin position="10"/>
        <end position="73"/>
    </location>
</feature>
<evidence type="ECO:0000259" key="1">
    <source>
        <dbReference type="Pfam" id="PF09413"/>
    </source>
</evidence>